<gene>
    <name evidence="4" type="ORF">XAT740_LOCUS10648</name>
</gene>
<evidence type="ECO:0000313" key="5">
    <source>
        <dbReference type="Proteomes" id="UP000663828"/>
    </source>
</evidence>
<protein>
    <recommendedName>
        <fullName evidence="3">Ubiquitin-like domain-containing protein</fullName>
    </recommendedName>
</protein>
<dbReference type="InterPro" id="IPR029071">
    <property type="entry name" value="Ubiquitin-like_domsf"/>
</dbReference>
<dbReference type="InterPro" id="IPR000626">
    <property type="entry name" value="Ubiquitin-like_dom"/>
</dbReference>
<feature type="transmembrane region" description="Helical" evidence="1">
    <location>
        <begin position="557"/>
        <end position="575"/>
    </location>
</feature>
<feature type="domain" description="Ubiquitin-like" evidence="3">
    <location>
        <begin position="64"/>
        <end position="133"/>
    </location>
</feature>
<dbReference type="CDD" id="cd17039">
    <property type="entry name" value="Ubl_ubiquitin_like"/>
    <property type="match status" value="1"/>
</dbReference>
<dbReference type="Gene3D" id="3.10.20.90">
    <property type="entry name" value="Phosphatidylinositol 3-kinase Catalytic Subunit, Chain A, domain 1"/>
    <property type="match status" value="1"/>
</dbReference>
<evidence type="ECO:0000259" key="3">
    <source>
        <dbReference type="PROSITE" id="PS50053"/>
    </source>
</evidence>
<feature type="transmembrane region" description="Helical" evidence="1">
    <location>
        <begin position="485"/>
        <end position="510"/>
    </location>
</feature>
<evidence type="ECO:0000313" key="4">
    <source>
        <dbReference type="EMBL" id="CAF0950740.1"/>
    </source>
</evidence>
<dbReference type="AlphaFoldDB" id="A0A814DB62"/>
<feature type="transmembrane region" description="Helical" evidence="1">
    <location>
        <begin position="364"/>
        <end position="385"/>
    </location>
</feature>
<evidence type="ECO:0000256" key="2">
    <source>
        <dbReference type="SAM" id="SignalP"/>
    </source>
</evidence>
<dbReference type="InterPro" id="IPR029058">
    <property type="entry name" value="AB_hydrolase_fold"/>
</dbReference>
<dbReference type="SUPFAM" id="SSF54236">
    <property type="entry name" value="Ubiquitin-like"/>
    <property type="match status" value="1"/>
</dbReference>
<feature type="signal peptide" evidence="2">
    <location>
        <begin position="1"/>
        <end position="23"/>
    </location>
</feature>
<sequence length="688" mass="79119">MHLFVRIICFSIVLLWIIIATNSTELDSAVEVQIKSLLSLSNDLSSSQMCLLSSSKANRNYSNSTFTLHVQSGFRKNKVFDIETSLNTSIYELKKIIEQRSGLPCDQQELQFISDVEFASYRNVQDNLKLGDYISNQDHVCKYVLRVYRRRRKSKFVFNILPNVTHYEYVRMSSHVYEPEDPFLPGWHVRKLDFPNRNGLFLAAYINAERHQCVISARGTDLTRGFLFNPITDLRLLFTNQAIDTFDSARTMLFHDGTLHLPYSNDSSYAISFTGHSLGAALAESLACAYKGYAVTFDSPGTRHILHNDPSCEKNIEDGYNVTKHIHTYLGTYANIINVANPQSGQVIYLKHFRAGDDPRSNEYFYIYSSAAGVYIAACIFANIVDKSMFQLGLWFTIGFFIKESAIISLFRYSFNVSWNYFISQLPFIVVVCLLCRSVSSLADSIEQRIDRICTYLSLRNMPLINRFIIFIEPRIKFNGVVGRCTLLLMYIGLAFLICVGIPIYCYFQWLLSAHSINKFVDSFNPESGMPYHGEMIKQTLWPTFADYITKIASRQFLLFLLIIQSMRLIASYMLPQCFPHRLRFNLCLILFSAFFNVNSIKYLLCGFTLFLILPFLTARQDKQRYTRDLICAVSGLLAMIQLMEENHKIYCEAISCSSLFLIPFIGKLRLFSSRLFKPTQLSHVKLE</sequence>
<keyword evidence="1" id="KW-1133">Transmembrane helix</keyword>
<reference evidence="4" key="1">
    <citation type="submission" date="2021-02" db="EMBL/GenBank/DDBJ databases">
        <authorList>
            <person name="Nowell W R."/>
        </authorList>
    </citation>
    <scope>NUCLEOTIDE SEQUENCE</scope>
</reference>
<dbReference type="Gene3D" id="3.40.50.1820">
    <property type="entry name" value="alpha/beta hydrolase"/>
    <property type="match status" value="1"/>
</dbReference>
<organism evidence="4 5">
    <name type="scientific">Adineta ricciae</name>
    <name type="common">Rotifer</name>
    <dbReference type="NCBI Taxonomy" id="249248"/>
    <lineage>
        <taxon>Eukaryota</taxon>
        <taxon>Metazoa</taxon>
        <taxon>Spiralia</taxon>
        <taxon>Gnathifera</taxon>
        <taxon>Rotifera</taxon>
        <taxon>Eurotatoria</taxon>
        <taxon>Bdelloidea</taxon>
        <taxon>Adinetida</taxon>
        <taxon>Adinetidae</taxon>
        <taxon>Adineta</taxon>
    </lineage>
</organism>
<proteinExistence type="predicted"/>
<keyword evidence="2" id="KW-0732">Signal</keyword>
<dbReference type="Pfam" id="PF14560">
    <property type="entry name" value="Ubiquitin_2"/>
    <property type="match status" value="1"/>
</dbReference>
<evidence type="ECO:0000256" key="1">
    <source>
        <dbReference type="SAM" id="Phobius"/>
    </source>
</evidence>
<dbReference type="EMBL" id="CAJNOR010000571">
    <property type="protein sequence ID" value="CAF0950740.1"/>
    <property type="molecule type" value="Genomic_DNA"/>
</dbReference>
<dbReference type="SUPFAM" id="SSF53474">
    <property type="entry name" value="alpha/beta-Hydrolases"/>
    <property type="match status" value="1"/>
</dbReference>
<keyword evidence="5" id="KW-1185">Reference proteome</keyword>
<feature type="chain" id="PRO_5032615081" description="Ubiquitin-like domain-containing protein" evidence="2">
    <location>
        <begin position="24"/>
        <end position="688"/>
    </location>
</feature>
<dbReference type="Proteomes" id="UP000663828">
    <property type="component" value="Unassembled WGS sequence"/>
</dbReference>
<name>A0A814DB62_ADIRI</name>
<feature type="transmembrane region" description="Helical" evidence="1">
    <location>
        <begin position="392"/>
        <end position="413"/>
    </location>
</feature>
<keyword evidence="1" id="KW-0812">Transmembrane</keyword>
<keyword evidence="1" id="KW-0472">Membrane</keyword>
<feature type="transmembrane region" description="Helical" evidence="1">
    <location>
        <begin position="587"/>
        <end position="614"/>
    </location>
</feature>
<accession>A0A814DB62</accession>
<comment type="caution">
    <text evidence="4">The sequence shown here is derived from an EMBL/GenBank/DDBJ whole genome shotgun (WGS) entry which is preliminary data.</text>
</comment>
<dbReference type="PROSITE" id="PS50053">
    <property type="entry name" value="UBIQUITIN_2"/>
    <property type="match status" value="1"/>
</dbReference>